<keyword evidence="3" id="KW-0285">Flavoprotein</keyword>
<keyword evidence="9" id="KW-1185">Reference proteome</keyword>
<evidence type="ECO:0000256" key="4">
    <source>
        <dbReference type="ARBA" id="ARBA00022827"/>
    </source>
</evidence>
<dbReference type="EMBL" id="VJZC01000018">
    <property type="protein sequence ID" value="MPY56557.1"/>
    <property type="molecule type" value="Genomic_DNA"/>
</dbReference>
<evidence type="ECO:0000256" key="5">
    <source>
        <dbReference type="ARBA" id="ARBA00022857"/>
    </source>
</evidence>
<dbReference type="FunFam" id="3.50.50.60:FF:000228">
    <property type="entry name" value="FAD-containing monooxygenase EthA"/>
    <property type="match status" value="1"/>
</dbReference>
<keyword evidence="6" id="KW-0560">Oxidoreductase</keyword>
<dbReference type="PRINTS" id="PR00411">
    <property type="entry name" value="PNDRDTASEI"/>
</dbReference>
<dbReference type="Pfam" id="PF00743">
    <property type="entry name" value="FMO-like"/>
    <property type="match status" value="1"/>
</dbReference>
<dbReference type="GO" id="GO:0004499">
    <property type="term" value="F:N,N-dimethylaniline monooxygenase activity"/>
    <property type="evidence" value="ECO:0007669"/>
    <property type="project" value="InterPro"/>
</dbReference>
<evidence type="ECO:0000313" key="9">
    <source>
        <dbReference type="Proteomes" id="UP000400924"/>
    </source>
</evidence>
<dbReference type="InterPro" id="IPR036188">
    <property type="entry name" value="FAD/NAD-bd_sf"/>
</dbReference>
<name>A0A5N8XAY8_9ACTN</name>
<keyword evidence="7" id="KW-0503">Monooxygenase</keyword>
<keyword evidence="5" id="KW-0521">NADP</keyword>
<evidence type="ECO:0000256" key="2">
    <source>
        <dbReference type="ARBA" id="ARBA00010139"/>
    </source>
</evidence>
<evidence type="ECO:0000256" key="7">
    <source>
        <dbReference type="ARBA" id="ARBA00023033"/>
    </source>
</evidence>
<dbReference type="RefSeq" id="WP_152770022.1">
    <property type="nucleotide sequence ID" value="NZ_VJZC01000018.1"/>
</dbReference>
<comment type="similarity">
    <text evidence="2">Belongs to the FAD-binding monooxygenase family.</text>
</comment>
<dbReference type="PRINTS" id="PR00368">
    <property type="entry name" value="FADPNR"/>
</dbReference>
<proteinExistence type="inferred from homology"/>
<sequence>MTDPEQNHVDVLIVGAGLSGVGAACALARTCPDRSVLVVEARDDLGGTWDLFRYPGVRSDSDMNTLGYTFRPWTDPVAIADGPSILSYIRDTAEEFGVTERIRYRHRVKRAQWNSERARWTVEISRGGGGGKEGAPEGEDTVALTCSFLYLCTGYYDYDTGYQPDFPGVDTFEGELVHPQHWPTDLDYADKRVVVIGSGATAVTLVPAMARDAAHVTMLQRSPTYILAGPRRDRTAALLGRYVGQDRAAPVVFWKNVLRSLGQYELSRRRPTLVAGLVRKDAARQLPPGFDVARHLTPTYKPWDQRMCLAPDGDLFEVIRSGRASMETDTIETFTPNGIRLSSGREIEADVVVSATGLTLLSMGGIDLEVDGAKVDIGSTVAYKAMMLCGVPNFAWTVGYTNASWTLKADLVARYVCRLLSYMAERGYSIAEPQAPRTEDTLPMVDLASGYVRRGIANFPKQGVEEPWRLKQNYVADLWSLRRDTPTDHMRFATRGETST</sequence>
<evidence type="ECO:0000256" key="3">
    <source>
        <dbReference type="ARBA" id="ARBA00022630"/>
    </source>
</evidence>
<dbReference type="GO" id="GO:0050660">
    <property type="term" value="F:flavin adenine dinucleotide binding"/>
    <property type="evidence" value="ECO:0007669"/>
    <property type="project" value="InterPro"/>
</dbReference>
<dbReference type="Gene3D" id="3.50.50.60">
    <property type="entry name" value="FAD/NAD(P)-binding domain"/>
    <property type="match status" value="3"/>
</dbReference>
<comment type="caution">
    <text evidence="8">The sequence shown here is derived from an EMBL/GenBank/DDBJ whole genome shotgun (WGS) entry which is preliminary data.</text>
</comment>
<gene>
    <name evidence="8" type="ORF">FNH08_05030</name>
</gene>
<dbReference type="PANTHER" id="PTHR43872">
    <property type="entry name" value="MONOOXYGENASE, PUTATIVE (AFU_ORTHOLOGUE AFUA_8G02570)-RELATED"/>
    <property type="match status" value="1"/>
</dbReference>
<dbReference type="Proteomes" id="UP000400924">
    <property type="component" value="Unassembled WGS sequence"/>
</dbReference>
<dbReference type="PANTHER" id="PTHR43872:SF1">
    <property type="entry name" value="MONOOXYGENASE, PUTATIVE (AFU_ORTHOLOGUE AFUA_8G02570)-RELATED"/>
    <property type="match status" value="1"/>
</dbReference>
<dbReference type="InterPro" id="IPR020946">
    <property type="entry name" value="Flavin_mOase-like"/>
</dbReference>
<organism evidence="8 9">
    <name type="scientific">Streptomyces spongiae</name>
    <dbReference type="NCBI Taxonomy" id="565072"/>
    <lineage>
        <taxon>Bacteria</taxon>
        <taxon>Bacillati</taxon>
        <taxon>Actinomycetota</taxon>
        <taxon>Actinomycetes</taxon>
        <taxon>Kitasatosporales</taxon>
        <taxon>Streptomycetaceae</taxon>
        <taxon>Streptomyces</taxon>
    </lineage>
</organism>
<keyword evidence="4" id="KW-0274">FAD</keyword>
<comment type="cofactor">
    <cofactor evidence="1">
        <name>FAD</name>
        <dbReference type="ChEBI" id="CHEBI:57692"/>
    </cofactor>
</comment>
<reference evidence="8 9" key="1">
    <citation type="submission" date="2019-07" db="EMBL/GenBank/DDBJ databases">
        <title>New species of Amycolatopsis and Streptomyces.</title>
        <authorList>
            <person name="Duangmal K."/>
            <person name="Teo W.F.A."/>
            <person name="Lipun K."/>
        </authorList>
    </citation>
    <scope>NUCLEOTIDE SEQUENCE [LARGE SCALE GENOMIC DNA]</scope>
    <source>
        <strain evidence="8 9">NBRC 106415</strain>
    </source>
</reference>
<evidence type="ECO:0000256" key="6">
    <source>
        <dbReference type="ARBA" id="ARBA00023002"/>
    </source>
</evidence>
<protein>
    <submittedName>
        <fullName evidence="8">NAD(P)/FAD-dependent oxidoreductase</fullName>
    </submittedName>
</protein>
<evidence type="ECO:0000313" key="8">
    <source>
        <dbReference type="EMBL" id="MPY56557.1"/>
    </source>
</evidence>
<dbReference type="OrthoDB" id="5168853at2"/>
<dbReference type="SUPFAM" id="SSF51905">
    <property type="entry name" value="FAD/NAD(P)-binding domain"/>
    <property type="match status" value="1"/>
</dbReference>
<dbReference type="AlphaFoldDB" id="A0A5N8XAY8"/>
<dbReference type="GO" id="GO:0050661">
    <property type="term" value="F:NADP binding"/>
    <property type="evidence" value="ECO:0007669"/>
    <property type="project" value="InterPro"/>
</dbReference>
<dbReference type="InterPro" id="IPR051820">
    <property type="entry name" value="FAD-binding_MO"/>
</dbReference>
<evidence type="ECO:0000256" key="1">
    <source>
        <dbReference type="ARBA" id="ARBA00001974"/>
    </source>
</evidence>
<accession>A0A5N8XAY8</accession>